<name>A0ABS4U5S2_9CORY</name>
<organism evidence="1 2">
    <name type="scientific">Corynebacterium freneyi</name>
    <dbReference type="NCBI Taxonomy" id="134034"/>
    <lineage>
        <taxon>Bacteria</taxon>
        <taxon>Bacillati</taxon>
        <taxon>Actinomycetota</taxon>
        <taxon>Actinomycetes</taxon>
        <taxon>Mycobacteriales</taxon>
        <taxon>Corynebacteriaceae</taxon>
        <taxon>Corynebacterium</taxon>
    </lineage>
</organism>
<keyword evidence="2" id="KW-1185">Reference proteome</keyword>
<dbReference type="Proteomes" id="UP001519305">
    <property type="component" value="Unassembled WGS sequence"/>
</dbReference>
<protein>
    <submittedName>
        <fullName evidence="1">Uncharacterized protein</fullName>
    </submittedName>
</protein>
<comment type="caution">
    <text evidence="1">The sequence shown here is derived from an EMBL/GenBank/DDBJ whole genome shotgun (WGS) entry which is preliminary data.</text>
</comment>
<dbReference type="RefSeq" id="WP_209652297.1">
    <property type="nucleotide sequence ID" value="NZ_CP047357.1"/>
</dbReference>
<gene>
    <name evidence="1" type="ORF">JOF33_000710</name>
</gene>
<dbReference type="EMBL" id="JAGINY010000001">
    <property type="protein sequence ID" value="MBP2332011.1"/>
    <property type="molecule type" value="Genomic_DNA"/>
</dbReference>
<evidence type="ECO:0000313" key="1">
    <source>
        <dbReference type="EMBL" id="MBP2332011.1"/>
    </source>
</evidence>
<evidence type="ECO:0000313" key="2">
    <source>
        <dbReference type="Proteomes" id="UP001519305"/>
    </source>
</evidence>
<reference evidence="1 2" key="1">
    <citation type="submission" date="2021-03" db="EMBL/GenBank/DDBJ databases">
        <title>Sequencing the genomes of 1000 actinobacteria strains.</title>
        <authorList>
            <person name="Klenk H.-P."/>
        </authorList>
    </citation>
    <scope>NUCLEOTIDE SEQUENCE [LARGE SCALE GENOMIC DNA]</scope>
    <source>
        <strain evidence="1 2">DSM 44506</strain>
    </source>
</reference>
<proteinExistence type="predicted"/>
<accession>A0ABS4U5S2</accession>
<sequence>MSENITKTEVLKRIGMTQNSAQELGANLARYVYAYFDPQDWADRIDAHEDVESFDESLDNAPAPFYVGIGVGDRFAAHIDEARNGMEGAKREKIRELIADGSAPDIRFLAYGLPTDDEESVSGRTAVRTIETVLLNLYGVEYRGSEATSRESFDDRMGYPRSLTNRAGSSIEVPSGSLPVVSGEMRGLNELEINSVESIVEEIQEEWGIENVLFIGISGSYSPRANIDQLRSITCEWWNLRDTPLQNEKFVVLGWSRDNHREWQDNNGNWSRSIPVIRAAFVVDAGEVEESLHGDRVSFTHRANFDSDLWSSYVGTALDRTTNQMQGQKWGVPKTESRADLSSIRFCDADVEEE</sequence>